<keyword evidence="10" id="KW-0732">Signal</keyword>
<dbReference type="SUPFAM" id="SSF52833">
    <property type="entry name" value="Thioredoxin-like"/>
    <property type="match status" value="1"/>
</dbReference>
<evidence type="ECO:0000256" key="10">
    <source>
        <dbReference type="SAM" id="SignalP"/>
    </source>
</evidence>
<keyword evidence="4" id="KW-0049">Antioxidant</keyword>
<dbReference type="EC" id="1.11.1.24" evidence="2"/>
<accession>A0A0V0S4Y9</accession>
<gene>
    <name evidence="12" type="primary">PRDX2</name>
    <name evidence="12" type="ORF">T07_3730</name>
</gene>
<dbReference type="PIRSF" id="PIRSF000239">
    <property type="entry name" value="AHPC"/>
    <property type="match status" value="1"/>
</dbReference>
<name>A0A0V0S4Y9_9BILA</name>
<proteinExistence type="inferred from homology"/>
<evidence type="ECO:0000256" key="8">
    <source>
        <dbReference type="ARBA" id="ARBA00049091"/>
    </source>
</evidence>
<keyword evidence="6" id="KW-1015">Disulfide bond</keyword>
<comment type="catalytic activity">
    <reaction evidence="8">
        <text>a hydroperoxide + [thioredoxin]-dithiol = an alcohol + [thioredoxin]-disulfide + H2O</text>
        <dbReference type="Rhea" id="RHEA:62620"/>
        <dbReference type="Rhea" id="RHEA-COMP:10698"/>
        <dbReference type="Rhea" id="RHEA-COMP:10700"/>
        <dbReference type="ChEBI" id="CHEBI:15377"/>
        <dbReference type="ChEBI" id="CHEBI:29950"/>
        <dbReference type="ChEBI" id="CHEBI:30879"/>
        <dbReference type="ChEBI" id="CHEBI:35924"/>
        <dbReference type="ChEBI" id="CHEBI:50058"/>
        <dbReference type="EC" id="1.11.1.24"/>
    </reaction>
</comment>
<dbReference type="CDD" id="cd03015">
    <property type="entry name" value="PRX_Typ2cys"/>
    <property type="match status" value="1"/>
</dbReference>
<dbReference type="PROSITE" id="PS51352">
    <property type="entry name" value="THIOREDOXIN_2"/>
    <property type="match status" value="1"/>
</dbReference>
<evidence type="ECO:0000256" key="3">
    <source>
        <dbReference type="ARBA" id="ARBA00022559"/>
    </source>
</evidence>
<dbReference type="GO" id="GO:0008379">
    <property type="term" value="F:thioredoxin peroxidase activity"/>
    <property type="evidence" value="ECO:0007669"/>
    <property type="project" value="TreeGrafter"/>
</dbReference>
<keyword evidence="13" id="KW-1185">Reference proteome</keyword>
<sequence length="206" mass="23223">LSIILSVLLSTMSVKLQLGKPAPNFKAMCVANNKFQEIRLDDFKGRYLVLFFYPRDFTFVCPTEIVAFSDRIEEFNKLNCSVVACSTDSEYSHLAWIRTPRKHGGLGEMKIPILADPTHKISSDYAVFDAEKGLAYRGLFIIDHNGILRQIIVNDLPVGRNVDEVLRLIQALRHADEFGEVCPANWKPGGLTIRPDKSEEYFSKAG</sequence>
<dbReference type="AlphaFoldDB" id="A0A0V0S4Y9"/>
<dbReference type="InterPro" id="IPR050217">
    <property type="entry name" value="Peroxiredoxin"/>
</dbReference>
<dbReference type="GO" id="GO:0005829">
    <property type="term" value="C:cytosol"/>
    <property type="evidence" value="ECO:0007669"/>
    <property type="project" value="TreeGrafter"/>
</dbReference>
<evidence type="ECO:0000313" key="13">
    <source>
        <dbReference type="Proteomes" id="UP000054630"/>
    </source>
</evidence>
<feature type="signal peptide" evidence="10">
    <location>
        <begin position="1"/>
        <end position="19"/>
    </location>
</feature>
<dbReference type="OrthoDB" id="185659at2759"/>
<keyword evidence="5" id="KW-0560">Oxidoreductase</keyword>
<dbReference type="InterPro" id="IPR024706">
    <property type="entry name" value="Peroxiredoxin_AhpC-typ"/>
</dbReference>
<protein>
    <recommendedName>
        <fullName evidence="2">thioredoxin-dependent peroxiredoxin</fullName>
        <ecNumber evidence="2">1.11.1.24</ecNumber>
    </recommendedName>
</protein>
<comment type="caution">
    <text evidence="12">The sequence shown here is derived from an EMBL/GenBank/DDBJ whole genome shotgun (WGS) entry which is preliminary data.</text>
</comment>
<dbReference type="InterPro" id="IPR000866">
    <property type="entry name" value="AhpC/TSA"/>
</dbReference>
<comment type="similarity">
    <text evidence="1">Belongs to the peroxiredoxin family. AhpC/Prx1 subfamily.</text>
</comment>
<dbReference type="InterPro" id="IPR019479">
    <property type="entry name" value="Peroxiredoxin_C"/>
</dbReference>
<keyword evidence="7" id="KW-0676">Redox-active center</keyword>
<evidence type="ECO:0000256" key="5">
    <source>
        <dbReference type="ARBA" id="ARBA00023002"/>
    </source>
</evidence>
<dbReference type="Proteomes" id="UP000054630">
    <property type="component" value="Unassembled WGS sequence"/>
</dbReference>
<keyword evidence="3" id="KW-0575">Peroxidase</keyword>
<organism evidence="12 13">
    <name type="scientific">Trichinella nelsoni</name>
    <dbReference type="NCBI Taxonomy" id="6336"/>
    <lineage>
        <taxon>Eukaryota</taxon>
        <taxon>Metazoa</taxon>
        <taxon>Ecdysozoa</taxon>
        <taxon>Nematoda</taxon>
        <taxon>Enoplea</taxon>
        <taxon>Dorylaimia</taxon>
        <taxon>Trichinellida</taxon>
        <taxon>Trichinellidae</taxon>
        <taxon>Trichinella</taxon>
    </lineage>
</organism>
<dbReference type="EMBL" id="JYDL01000036">
    <property type="protein sequence ID" value="KRX21803.1"/>
    <property type="molecule type" value="Genomic_DNA"/>
</dbReference>
<evidence type="ECO:0000256" key="9">
    <source>
        <dbReference type="PIRSR" id="PIRSR000239-1"/>
    </source>
</evidence>
<dbReference type="STRING" id="6336.A0A0V0S4Y9"/>
<dbReference type="GO" id="GO:0006979">
    <property type="term" value="P:response to oxidative stress"/>
    <property type="evidence" value="ECO:0007669"/>
    <property type="project" value="TreeGrafter"/>
</dbReference>
<dbReference type="GO" id="GO:0042744">
    <property type="term" value="P:hydrogen peroxide catabolic process"/>
    <property type="evidence" value="ECO:0007669"/>
    <property type="project" value="TreeGrafter"/>
</dbReference>
<dbReference type="Pfam" id="PF10417">
    <property type="entry name" value="1-cysPrx_C"/>
    <property type="match status" value="1"/>
</dbReference>
<evidence type="ECO:0000256" key="1">
    <source>
        <dbReference type="ARBA" id="ARBA00009796"/>
    </source>
</evidence>
<evidence type="ECO:0000256" key="7">
    <source>
        <dbReference type="ARBA" id="ARBA00023284"/>
    </source>
</evidence>
<dbReference type="PANTHER" id="PTHR10681">
    <property type="entry name" value="THIOREDOXIN PEROXIDASE"/>
    <property type="match status" value="1"/>
</dbReference>
<dbReference type="InterPro" id="IPR013766">
    <property type="entry name" value="Thioredoxin_domain"/>
</dbReference>
<feature type="active site" description="Cysteine sulfenic acid (-SOH) intermediate; for peroxidase activity" evidence="9">
    <location>
        <position position="61"/>
    </location>
</feature>
<evidence type="ECO:0000259" key="11">
    <source>
        <dbReference type="PROSITE" id="PS51352"/>
    </source>
</evidence>
<feature type="chain" id="PRO_5006868329" description="thioredoxin-dependent peroxiredoxin" evidence="10">
    <location>
        <begin position="20"/>
        <end position="206"/>
    </location>
</feature>
<dbReference type="Pfam" id="PF00578">
    <property type="entry name" value="AhpC-TSA"/>
    <property type="match status" value="1"/>
</dbReference>
<dbReference type="GO" id="GO:0045454">
    <property type="term" value="P:cell redox homeostasis"/>
    <property type="evidence" value="ECO:0007669"/>
    <property type="project" value="TreeGrafter"/>
</dbReference>
<reference evidence="12 13" key="1">
    <citation type="submission" date="2015-01" db="EMBL/GenBank/DDBJ databases">
        <title>Evolution of Trichinella species and genotypes.</title>
        <authorList>
            <person name="Korhonen P.K."/>
            <person name="Edoardo P."/>
            <person name="Giuseppe L.R."/>
            <person name="Gasser R.B."/>
        </authorList>
    </citation>
    <scope>NUCLEOTIDE SEQUENCE [LARGE SCALE GENOMIC DNA]</scope>
    <source>
        <strain evidence="12">ISS37</strain>
    </source>
</reference>
<evidence type="ECO:0000313" key="12">
    <source>
        <dbReference type="EMBL" id="KRX21803.1"/>
    </source>
</evidence>
<dbReference type="InterPro" id="IPR036249">
    <property type="entry name" value="Thioredoxin-like_sf"/>
</dbReference>
<feature type="domain" description="Thioredoxin" evidence="11">
    <location>
        <begin position="16"/>
        <end position="174"/>
    </location>
</feature>
<evidence type="ECO:0000256" key="4">
    <source>
        <dbReference type="ARBA" id="ARBA00022862"/>
    </source>
</evidence>
<dbReference type="GO" id="GO:0033554">
    <property type="term" value="P:cellular response to stress"/>
    <property type="evidence" value="ECO:0007669"/>
    <property type="project" value="TreeGrafter"/>
</dbReference>
<evidence type="ECO:0000256" key="6">
    <source>
        <dbReference type="ARBA" id="ARBA00023157"/>
    </source>
</evidence>
<evidence type="ECO:0000256" key="2">
    <source>
        <dbReference type="ARBA" id="ARBA00013017"/>
    </source>
</evidence>
<dbReference type="Gene3D" id="3.40.30.10">
    <property type="entry name" value="Glutaredoxin"/>
    <property type="match status" value="1"/>
</dbReference>
<dbReference type="FunFam" id="3.40.30.10:FF:000003">
    <property type="entry name" value="Peroxiredoxin 1"/>
    <property type="match status" value="1"/>
</dbReference>
<dbReference type="PANTHER" id="PTHR10681:SF171">
    <property type="entry name" value="PEROXIREDOXIN 4"/>
    <property type="match status" value="1"/>
</dbReference>
<feature type="non-terminal residue" evidence="12">
    <location>
        <position position="1"/>
    </location>
</feature>